<sequence length="243" mass="26105">MRTDSVPRRGAVGRPAGPQPAKRQAILEAAVAVFLREGYTRASVDVIADEARVSKQTVYNHFGDKQRLFLAAVEGERERVAAHFTPDLEPDLEPDTDAQPDPDPGSGPGHGSGPGGGAGGAGDVRAALVVFGHRVLRVLLDERASALRRLVISEVARHPSLRPACADGEPQQLVSHLVALLTRRTERGELDVDDPATVARQFVALLVQQGLHQSMYGTRPLPGHEAAAICEKAADLFVRAYRR</sequence>
<dbReference type="InterPro" id="IPR036271">
    <property type="entry name" value="Tet_transcr_reg_TetR-rel_C_sf"/>
</dbReference>
<dbReference type="SUPFAM" id="SSF48498">
    <property type="entry name" value="Tetracyclin repressor-like, C-terminal domain"/>
    <property type="match status" value="1"/>
</dbReference>
<keyword evidence="1" id="KW-0805">Transcription regulation</keyword>
<dbReference type="PANTHER" id="PTHR30055">
    <property type="entry name" value="HTH-TYPE TRANSCRIPTIONAL REGULATOR RUTR"/>
    <property type="match status" value="1"/>
</dbReference>
<dbReference type="GO" id="GO:0045892">
    <property type="term" value="P:negative regulation of DNA-templated transcription"/>
    <property type="evidence" value="ECO:0007669"/>
    <property type="project" value="UniProtKB-ARBA"/>
</dbReference>
<dbReference type="InterPro" id="IPR039536">
    <property type="entry name" value="TetR_C_Proteobacteria"/>
</dbReference>
<feature type="DNA-binding region" description="H-T-H motif" evidence="4">
    <location>
        <begin position="43"/>
        <end position="62"/>
    </location>
</feature>
<evidence type="ECO:0000313" key="7">
    <source>
        <dbReference type="EMBL" id="OMI40158.1"/>
    </source>
</evidence>
<dbReference type="SUPFAM" id="SSF46689">
    <property type="entry name" value="Homeodomain-like"/>
    <property type="match status" value="1"/>
</dbReference>
<feature type="region of interest" description="Disordered" evidence="5">
    <location>
        <begin position="84"/>
        <end position="119"/>
    </location>
</feature>
<dbReference type="Pfam" id="PF14246">
    <property type="entry name" value="TetR_C_7"/>
    <property type="match status" value="1"/>
</dbReference>
<dbReference type="GeneID" id="96745039"/>
<dbReference type="RefSeq" id="WP_065964437.1">
    <property type="nucleotide sequence ID" value="NZ_ASQP01000102.1"/>
</dbReference>
<proteinExistence type="predicted"/>
<dbReference type="STRING" id="67365.GCA_001704635_07624"/>
<dbReference type="PROSITE" id="PS50977">
    <property type="entry name" value="HTH_TETR_2"/>
    <property type="match status" value="1"/>
</dbReference>
<comment type="caution">
    <text evidence="7">The sequence shown here is derived from an EMBL/GenBank/DDBJ whole genome shotgun (WGS) entry which is preliminary data.</text>
</comment>
<evidence type="ECO:0000313" key="8">
    <source>
        <dbReference type="Proteomes" id="UP000186168"/>
    </source>
</evidence>
<organism evidence="7 8">
    <name type="scientific">Streptomyces sparsogenes DSM 40356</name>
    <dbReference type="NCBI Taxonomy" id="1331668"/>
    <lineage>
        <taxon>Bacteria</taxon>
        <taxon>Bacillati</taxon>
        <taxon>Actinomycetota</taxon>
        <taxon>Actinomycetes</taxon>
        <taxon>Kitasatosporales</taxon>
        <taxon>Streptomycetaceae</taxon>
        <taxon>Streptomyces</taxon>
    </lineage>
</organism>
<protein>
    <submittedName>
        <fullName evidence="7">TetR family transcriptional regulator</fullName>
    </submittedName>
</protein>
<dbReference type="InterPro" id="IPR050109">
    <property type="entry name" value="HTH-type_TetR-like_transc_reg"/>
</dbReference>
<name>A0A1R1SPC8_9ACTN</name>
<dbReference type="FunFam" id="1.10.10.60:FF:000141">
    <property type="entry name" value="TetR family transcriptional regulator"/>
    <property type="match status" value="1"/>
</dbReference>
<dbReference type="GO" id="GO:0000976">
    <property type="term" value="F:transcription cis-regulatory region binding"/>
    <property type="evidence" value="ECO:0007669"/>
    <property type="project" value="TreeGrafter"/>
</dbReference>
<dbReference type="GO" id="GO:0003700">
    <property type="term" value="F:DNA-binding transcription factor activity"/>
    <property type="evidence" value="ECO:0007669"/>
    <property type="project" value="TreeGrafter"/>
</dbReference>
<evidence type="ECO:0000259" key="6">
    <source>
        <dbReference type="PROSITE" id="PS50977"/>
    </source>
</evidence>
<feature type="compositionally biased region" description="Gly residues" evidence="5">
    <location>
        <begin position="106"/>
        <end position="119"/>
    </location>
</feature>
<accession>A0A1R1SPC8</accession>
<evidence type="ECO:0000256" key="2">
    <source>
        <dbReference type="ARBA" id="ARBA00023125"/>
    </source>
</evidence>
<keyword evidence="3" id="KW-0804">Transcription</keyword>
<evidence type="ECO:0000256" key="1">
    <source>
        <dbReference type="ARBA" id="ARBA00023015"/>
    </source>
</evidence>
<dbReference type="InterPro" id="IPR009057">
    <property type="entry name" value="Homeodomain-like_sf"/>
</dbReference>
<dbReference type="AlphaFoldDB" id="A0A1R1SPC8"/>
<dbReference type="EMBL" id="ASQP01000102">
    <property type="protein sequence ID" value="OMI40158.1"/>
    <property type="molecule type" value="Genomic_DNA"/>
</dbReference>
<dbReference type="PRINTS" id="PR00455">
    <property type="entry name" value="HTHTETR"/>
</dbReference>
<dbReference type="InterPro" id="IPR001647">
    <property type="entry name" value="HTH_TetR"/>
</dbReference>
<dbReference type="Pfam" id="PF00440">
    <property type="entry name" value="TetR_N"/>
    <property type="match status" value="1"/>
</dbReference>
<reference evidence="7 8" key="1">
    <citation type="submission" date="2013-05" db="EMBL/GenBank/DDBJ databases">
        <title>Genome sequence of Streptomyces sparsogenes DSM 40356.</title>
        <authorList>
            <person name="Coyne S."/>
            <person name="Seebeck F.P."/>
        </authorList>
    </citation>
    <scope>NUCLEOTIDE SEQUENCE [LARGE SCALE GENOMIC DNA]</scope>
    <source>
        <strain evidence="7 8">DSM 40356</strain>
    </source>
</reference>
<keyword evidence="8" id="KW-1185">Reference proteome</keyword>
<feature type="region of interest" description="Disordered" evidence="5">
    <location>
        <begin position="1"/>
        <end position="22"/>
    </location>
</feature>
<gene>
    <name evidence="7" type="ORF">SPAR_07202</name>
</gene>
<keyword evidence="2 4" id="KW-0238">DNA-binding</keyword>
<evidence type="ECO:0000256" key="5">
    <source>
        <dbReference type="SAM" id="MobiDB-lite"/>
    </source>
</evidence>
<evidence type="ECO:0000256" key="4">
    <source>
        <dbReference type="PROSITE-ProRule" id="PRU00335"/>
    </source>
</evidence>
<dbReference type="Gene3D" id="1.10.357.10">
    <property type="entry name" value="Tetracycline Repressor, domain 2"/>
    <property type="match status" value="2"/>
</dbReference>
<feature type="compositionally biased region" description="Acidic residues" evidence="5">
    <location>
        <begin position="88"/>
        <end position="100"/>
    </location>
</feature>
<dbReference type="Proteomes" id="UP000186168">
    <property type="component" value="Unassembled WGS sequence"/>
</dbReference>
<dbReference type="PANTHER" id="PTHR30055:SF146">
    <property type="entry name" value="HTH-TYPE TRANSCRIPTIONAL DUAL REGULATOR CECR"/>
    <property type="match status" value="1"/>
</dbReference>
<feature type="domain" description="HTH tetR-type" evidence="6">
    <location>
        <begin position="20"/>
        <end position="80"/>
    </location>
</feature>
<evidence type="ECO:0000256" key="3">
    <source>
        <dbReference type="ARBA" id="ARBA00023163"/>
    </source>
</evidence>